<dbReference type="InterPro" id="IPR004167">
    <property type="entry name" value="PSBD"/>
</dbReference>
<organism evidence="9 10">
    <name type="scientific">Streptomyces dioscori</name>
    <dbReference type="NCBI Taxonomy" id="2109333"/>
    <lineage>
        <taxon>Bacteria</taxon>
        <taxon>Bacillati</taxon>
        <taxon>Actinomycetota</taxon>
        <taxon>Actinomycetes</taxon>
        <taxon>Kitasatosporales</taxon>
        <taxon>Streptomycetaceae</taxon>
        <taxon>Streptomyces</taxon>
        <taxon>Streptomyces aurantiacus group</taxon>
    </lineage>
</organism>
<protein>
    <recommendedName>
        <fullName evidence="6">Dihydrolipoamide acetyltransferase component of pyruvate dehydrogenase complex</fullName>
        <ecNumber evidence="6">2.3.1.-</ecNumber>
    </recommendedName>
</protein>
<proteinExistence type="inferred from homology"/>
<evidence type="ECO:0000256" key="5">
    <source>
        <dbReference type="ARBA" id="ARBA00023315"/>
    </source>
</evidence>
<dbReference type="EMBL" id="PYBJ01000011">
    <property type="protein sequence ID" value="PSM41801.1"/>
    <property type="molecule type" value="Genomic_DNA"/>
</dbReference>
<dbReference type="GO" id="GO:0005737">
    <property type="term" value="C:cytoplasm"/>
    <property type="evidence" value="ECO:0007669"/>
    <property type="project" value="TreeGrafter"/>
</dbReference>
<dbReference type="GO" id="GO:0016407">
    <property type="term" value="F:acetyltransferase activity"/>
    <property type="evidence" value="ECO:0007669"/>
    <property type="project" value="TreeGrafter"/>
</dbReference>
<dbReference type="Pfam" id="PF00364">
    <property type="entry name" value="Biotin_lipoyl"/>
    <property type="match status" value="1"/>
</dbReference>
<evidence type="ECO:0000259" key="7">
    <source>
        <dbReference type="PROSITE" id="PS50968"/>
    </source>
</evidence>
<dbReference type="InterPro" id="IPR011053">
    <property type="entry name" value="Single_hybrid_motif"/>
</dbReference>
<feature type="domain" description="Peripheral subunit-binding (PSBD)" evidence="8">
    <location>
        <begin position="206"/>
        <end position="243"/>
    </location>
</feature>
<reference evidence="9 10" key="1">
    <citation type="submission" date="2018-03" db="EMBL/GenBank/DDBJ databases">
        <title>Streptomyces dioscori sp. nov., a novel endophytic actinobacterium isolated from bulbil of Dioscorea bulbifera L.</title>
        <authorList>
            <person name="Zhikuan W."/>
        </authorList>
    </citation>
    <scope>NUCLEOTIDE SEQUENCE [LARGE SCALE GENOMIC DNA]</scope>
    <source>
        <strain evidence="9 10">A217</strain>
    </source>
</reference>
<dbReference type="SUPFAM" id="SSF51230">
    <property type="entry name" value="Single hybrid motif"/>
    <property type="match status" value="1"/>
</dbReference>
<dbReference type="InterPro" id="IPR036625">
    <property type="entry name" value="E3-bd_dom_sf"/>
</dbReference>
<dbReference type="GO" id="GO:0031405">
    <property type="term" value="F:lipoic acid binding"/>
    <property type="evidence" value="ECO:0007669"/>
    <property type="project" value="TreeGrafter"/>
</dbReference>
<accession>A0A2P8Q6A9</accession>
<dbReference type="InterPro" id="IPR023213">
    <property type="entry name" value="CAT-like_dom_sf"/>
</dbReference>
<evidence type="ECO:0000259" key="8">
    <source>
        <dbReference type="PROSITE" id="PS51826"/>
    </source>
</evidence>
<keyword evidence="5 6" id="KW-0012">Acyltransferase</keyword>
<evidence type="ECO:0000256" key="2">
    <source>
        <dbReference type="ARBA" id="ARBA00007317"/>
    </source>
</evidence>
<comment type="similarity">
    <text evidence="2 6">Belongs to the 2-oxoacid dehydrogenase family.</text>
</comment>
<dbReference type="PANTHER" id="PTHR43178:SF5">
    <property type="entry name" value="LIPOAMIDE ACYLTRANSFERASE COMPONENT OF BRANCHED-CHAIN ALPHA-KETO ACID DEHYDROGENASE COMPLEX, MITOCHONDRIAL"/>
    <property type="match status" value="1"/>
</dbReference>
<evidence type="ECO:0000256" key="6">
    <source>
        <dbReference type="RuleBase" id="RU003423"/>
    </source>
</evidence>
<dbReference type="Pfam" id="PF02817">
    <property type="entry name" value="E3_binding"/>
    <property type="match status" value="1"/>
</dbReference>
<dbReference type="PROSITE" id="PS00189">
    <property type="entry name" value="LIPOYL"/>
    <property type="match status" value="1"/>
</dbReference>
<feature type="domain" description="Lipoyl-binding" evidence="7">
    <location>
        <begin position="11"/>
        <end position="86"/>
    </location>
</feature>
<dbReference type="PROSITE" id="PS50968">
    <property type="entry name" value="BIOTINYL_LIPOYL"/>
    <property type="match status" value="1"/>
</dbReference>
<dbReference type="Gene3D" id="4.10.320.10">
    <property type="entry name" value="E3-binding domain"/>
    <property type="match status" value="1"/>
</dbReference>
<dbReference type="EC" id="2.3.1.-" evidence="6"/>
<keyword evidence="4 6" id="KW-0450">Lipoyl</keyword>
<dbReference type="FunFam" id="2.40.50.100:FF:000036">
    <property type="entry name" value="Dihydrolipoamide acetyltransferase component of pyruvate dehydrogenase complex"/>
    <property type="match status" value="1"/>
</dbReference>
<dbReference type="PROSITE" id="PS51826">
    <property type="entry name" value="PSBD"/>
    <property type="match status" value="1"/>
</dbReference>
<dbReference type="Pfam" id="PF00198">
    <property type="entry name" value="2-oxoacid_dh"/>
    <property type="match status" value="1"/>
</dbReference>
<dbReference type="FunFam" id="4.10.320.10:FF:000012">
    <property type="entry name" value="Dihydrolipoamide acetyltransferase component of pyruvate dehydrogenase complex"/>
    <property type="match status" value="1"/>
</dbReference>
<dbReference type="AlphaFoldDB" id="A0A2P8Q6A9"/>
<evidence type="ECO:0000313" key="9">
    <source>
        <dbReference type="EMBL" id="PSM41801.1"/>
    </source>
</evidence>
<dbReference type="Gene3D" id="2.40.50.100">
    <property type="match status" value="1"/>
</dbReference>
<dbReference type="InterPro" id="IPR050743">
    <property type="entry name" value="2-oxoacid_DH_E2_comp"/>
</dbReference>
<dbReference type="CDD" id="cd06849">
    <property type="entry name" value="lipoyl_domain"/>
    <property type="match status" value="1"/>
</dbReference>
<dbReference type="Proteomes" id="UP000240429">
    <property type="component" value="Unassembled WGS sequence"/>
</dbReference>
<dbReference type="InterPro" id="IPR001078">
    <property type="entry name" value="2-oxoacid_DH_actylTfrase"/>
</dbReference>
<dbReference type="FunFam" id="3.30.559.10:FF:000007">
    <property type="entry name" value="Dihydrolipoamide acetyltransferase component of pyruvate dehydrogenase complex"/>
    <property type="match status" value="1"/>
</dbReference>
<keyword evidence="10" id="KW-1185">Reference proteome</keyword>
<dbReference type="Gene3D" id="3.30.559.10">
    <property type="entry name" value="Chloramphenicol acetyltransferase-like domain"/>
    <property type="match status" value="1"/>
</dbReference>
<dbReference type="RefSeq" id="WP_107017909.1">
    <property type="nucleotide sequence ID" value="NZ_KZ679044.1"/>
</dbReference>
<evidence type="ECO:0000313" key="10">
    <source>
        <dbReference type="Proteomes" id="UP000240429"/>
    </source>
</evidence>
<evidence type="ECO:0000256" key="4">
    <source>
        <dbReference type="ARBA" id="ARBA00022823"/>
    </source>
</evidence>
<sequence length="529" mass="53528">MTTMTETASGLREFKMPDVGEGLTEAEILKWYVQPGDTVTDGQVVCEVETAKAAVELPIPYDGVVHELRFPEGTTVDVGQVIIAVDVGGGAASADAAVPVSSAAPAAPAAATAAAEAPAAAVTAPATSAPAASAATPAPAAAAEAEAPPEGRKPVLVGYGVSVASTKRRPRRGVPAQQPEVAAAAAAVNGELNGHAASAAPAARPLAKPPVRKLAKDLGVDLAAVTPSGPDGIITREDVHAAVAPAPASASASAPAPAPAGVQEPAITATPATASAPVGAPAPAVTPLAPAASYDGVRETRVPVKGVRKAIAAAMVGSAFTAPHVTEFVTVDVTRTMKLVEELKQDNDMQGLRVNPLLLIAKALLVAIKRHPDVNASWDEANQEIVRKHYVNLGIAAATPRGLIVPNIKDAHAKTLPQLAEALGELVGTAREGRTSPAAMQGGTVTITNVGVFGVDTGTPILNPGESAILAVGSIKPQPWVHKGKVKVRQVTTLALSFDHRLVDGELGSKVLADVAAVLERPKRLITWG</sequence>
<dbReference type="SUPFAM" id="SSF47005">
    <property type="entry name" value="Peripheral subunit-binding domain of 2-oxo acid dehydrogenase complex"/>
    <property type="match status" value="1"/>
</dbReference>
<dbReference type="InterPro" id="IPR003016">
    <property type="entry name" value="2-oxoA_DH_lipoyl-BS"/>
</dbReference>
<keyword evidence="3 6" id="KW-0808">Transferase</keyword>
<evidence type="ECO:0000256" key="3">
    <source>
        <dbReference type="ARBA" id="ARBA00022679"/>
    </source>
</evidence>
<gene>
    <name evidence="9" type="ORF">C6Y14_18905</name>
</gene>
<dbReference type="InterPro" id="IPR000089">
    <property type="entry name" value="Biotin_lipoyl"/>
</dbReference>
<dbReference type="SUPFAM" id="SSF52777">
    <property type="entry name" value="CoA-dependent acyltransferases"/>
    <property type="match status" value="1"/>
</dbReference>
<comment type="caution">
    <text evidence="9">The sequence shown here is derived from an EMBL/GenBank/DDBJ whole genome shotgun (WGS) entry which is preliminary data.</text>
</comment>
<evidence type="ECO:0000256" key="1">
    <source>
        <dbReference type="ARBA" id="ARBA00001938"/>
    </source>
</evidence>
<dbReference type="PANTHER" id="PTHR43178">
    <property type="entry name" value="DIHYDROLIPOAMIDE ACETYLTRANSFERASE COMPONENT OF PYRUVATE DEHYDROGENASE COMPLEX"/>
    <property type="match status" value="1"/>
</dbReference>
<dbReference type="OrthoDB" id="9805770at2"/>
<name>A0A2P8Q6A9_9ACTN</name>
<comment type="cofactor">
    <cofactor evidence="1 6">
        <name>(R)-lipoate</name>
        <dbReference type="ChEBI" id="CHEBI:83088"/>
    </cofactor>
</comment>